<dbReference type="Proteomes" id="UP001527202">
    <property type="component" value="Unassembled WGS sequence"/>
</dbReference>
<dbReference type="RefSeq" id="WP_129112485.1">
    <property type="nucleotide sequence ID" value="NZ_CP026520.1"/>
</dbReference>
<proteinExistence type="predicted"/>
<dbReference type="Gene3D" id="1.10.10.10">
    <property type="entry name" value="Winged helix-like DNA-binding domain superfamily/Winged helix DNA-binding domain"/>
    <property type="match status" value="1"/>
</dbReference>
<dbReference type="GeneID" id="95376034"/>
<evidence type="ECO:0008006" key="3">
    <source>
        <dbReference type="Google" id="ProtNLM"/>
    </source>
</evidence>
<organism evidence="1 2">
    <name type="scientific">Paenibacillus chitinolyticus</name>
    <dbReference type="NCBI Taxonomy" id="79263"/>
    <lineage>
        <taxon>Bacteria</taxon>
        <taxon>Bacillati</taxon>
        <taxon>Bacillota</taxon>
        <taxon>Bacilli</taxon>
        <taxon>Bacillales</taxon>
        <taxon>Paenibacillaceae</taxon>
        <taxon>Paenibacillus</taxon>
    </lineage>
</organism>
<evidence type="ECO:0000313" key="1">
    <source>
        <dbReference type="EMBL" id="MCY9598536.1"/>
    </source>
</evidence>
<dbReference type="EMBL" id="JAMDMJ010000033">
    <property type="protein sequence ID" value="MCY9598536.1"/>
    <property type="molecule type" value="Genomic_DNA"/>
</dbReference>
<reference evidence="1 2" key="1">
    <citation type="submission" date="2022-05" db="EMBL/GenBank/DDBJ databases">
        <title>Genome Sequencing of Bee-Associated Microbes.</title>
        <authorList>
            <person name="Dunlap C."/>
        </authorList>
    </citation>
    <scope>NUCLEOTIDE SEQUENCE [LARGE SCALE GENOMIC DNA]</scope>
    <source>
        <strain evidence="1 2">NRRL B-23120</strain>
    </source>
</reference>
<gene>
    <name evidence="1" type="ORF">M5X16_22555</name>
</gene>
<evidence type="ECO:0000313" key="2">
    <source>
        <dbReference type="Proteomes" id="UP001527202"/>
    </source>
</evidence>
<protein>
    <recommendedName>
        <fullName evidence="3">Helix-turn-helix domain-containing protein</fullName>
    </recommendedName>
</protein>
<dbReference type="InterPro" id="IPR036388">
    <property type="entry name" value="WH-like_DNA-bd_sf"/>
</dbReference>
<accession>A0ABT4FKY5</accession>
<sequence length="248" mass="29146">MAMRRRELVYIHNEIFDDLKNFDGINTGNIATVYCYYCLLCYLYRYCKYPIPAEKIKQMLGYSSSYTNINKIIKRNGLTDRIGLTHSTRDFPLQYKYETGELSFTTYFSLDAETRRLVDMSKNYFIKQPLKAFYRTEESKQIGIKDGTYFVIDNTHVFDFVCFQTILQDEIGLNGFYIYQYISHKCDLFLNGFDIGITQLEKSISIPKRTIFRYLELLQSKGYITINQSNRRGEATKANVYSISGRKS</sequence>
<comment type="caution">
    <text evidence="1">The sequence shown here is derived from an EMBL/GenBank/DDBJ whole genome shotgun (WGS) entry which is preliminary data.</text>
</comment>
<name>A0ABT4FKY5_9BACL</name>
<keyword evidence="2" id="KW-1185">Reference proteome</keyword>